<evidence type="ECO:0000313" key="2">
    <source>
        <dbReference type="Proteomes" id="UP001596072"/>
    </source>
</evidence>
<dbReference type="EMBL" id="JBHSNS010000011">
    <property type="protein sequence ID" value="MFC5730887.1"/>
    <property type="molecule type" value="Genomic_DNA"/>
</dbReference>
<organism evidence="1 2">
    <name type="scientific">Nocardioides vastitatis</name>
    <dbReference type="NCBI Taxonomy" id="2568655"/>
    <lineage>
        <taxon>Bacteria</taxon>
        <taxon>Bacillati</taxon>
        <taxon>Actinomycetota</taxon>
        <taxon>Actinomycetes</taxon>
        <taxon>Propionibacteriales</taxon>
        <taxon>Nocardioidaceae</taxon>
        <taxon>Nocardioides</taxon>
    </lineage>
</organism>
<dbReference type="RefSeq" id="WP_136432171.1">
    <property type="nucleotide sequence ID" value="NZ_JBHSNS010000011.1"/>
</dbReference>
<reference evidence="2" key="1">
    <citation type="journal article" date="2019" name="Int. J. Syst. Evol. Microbiol.">
        <title>The Global Catalogue of Microorganisms (GCM) 10K type strain sequencing project: providing services to taxonomists for standard genome sequencing and annotation.</title>
        <authorList>
            <consortium name="The Broad Institute Genomics Platform"/>
            <consortium name="The Broad Institute Genome Sequencing Center for Infectious Disease"/>
            <person name="Wu L."/>
            <person name="Ma J."/>
        </authorList>
    </citation>
    <scope>NUCLEOTIDE SEQUENCE [LARGE SCALE GENOMIC DNA]</scope>
    <source>
        <strain evidence="2">YIM 94188</strain>
    </source>
</reference>
<comment type="caution">
    <text evidence="1">The sequence shown here is derived from an EMBL/GenBank/DDBJ whole genome shotgun (WGS) entry which is preliminary data.</text>
</comment>
<sequence>MRLEGAASWPHLPVLNCAAWAPTGDDSVVQLESLDDTCITKAPRSSTTVLVAPYEGSALFGAEWDEVTTPWRVFGGHQLSRLSSGPLMEMSSRVVDAITCASCDQVIVVLGPDPSTVRGLIESVTG</sequence>
<accession>A0ABW0ZK71</accession>
<proteinExistence type="predicted"/>
<name>A0ABW0ZK71_9ACTN</name>
<keyword evidence="2" id="KW-1185">Reference proteome</keyword>
<evidence type="ECO:0000313" key="1">
    <source>
        <dbReference type="EMBL" id="MFC5730887.1"/>
    </source>
</evidence>
<dbReference type="Proteomes" id="UP001596072">
    <property type="component" value="Unassembled WGS sequence"/>
</dbReference>
<gene>
    <name evidence="1" type="ORF">ACFPQB_18345</name>
</gene>
<protein>
    <submittedName>
        <fullName evidence="1">Uncharacterized protein</fullName>
    </submittedName>
</protein>